<organism evidence="3 5">
    <name type="scientific">Candidatus Phosphoribacter hodrii</name>
    <dbReference type="NCBI Taxonomy" id="2953743"/>
    <lineage>
        <taxon>Bacteria</taxon>
        <taxon>Bacillati</taxon>
        <taxon>Actinomycetota</taxon>
        <taxon>Actinomycetes</taxon>
        <taxon>Micrococcales</taxon>
        <taxon>Dermatophilaceae</taxon>
        <taxon>Candidatus Phosphoribacter</taxon>
    </lineage>
</organism>
<reference evidence="4 5" key="1">
    <citation type="submission" date="2020-10" db="EMBL/GenBank/DDBJ databases">
        <title>Connecting structure to function with the recovery of over 1000 high-quality activated sludge metagenome-assembled genomes encoding full-length rRNA genes using long-read sequencing.</title>
        <authorList>
            <person name="Singleton C.M."/>
            <person name="Petriglieri F."/>
            <person name="Kristensen J.M."/>
            <person name="Kirkegaard R.H."/>
            <person name="Michaelsen T.Y."/>
            <person name="Andersen M.H."/>
            <person name="Karst S.M."/>
            <person name="Dueholm M.S."/>
            <person name="Nielsen P.H."/>
            <person name="Albertsen M."/>
        </authorList>
    </citation>
    <scope>NUCLEOTIDE SEQUENCE [LARGE SCALE GENOMIC DNA]</scope>
    <source>
        <strain evidence="2">AalE_18-Q3-R2-46_BAT3C.188</strain>
        <strain evidence="3">Ega_18-Q3-R5-49_MAXAC.001</strain>
    </source>
</reference>
<evidence type="ECO:0000313" key="5">
    <source>
        <dbReference type="Proteomes" id="UP000726105"/>
    </source>
</evidence>
<dbReference type="InterPro" id="IPR000594">
    <property type="entry name" value="ThiF_NAD_FAD-bd"/>
</dbReference>
<evidence type="ECO:0000313" key="2">
    <source>
        <dbReference type="EMBL" id="MBK6301375.1"/>
    </source>
</evidence>
<accession>A0A935IN23</accession>
<comment type="caution">
    <text evidence="3">The sequence shown here is derived from an EMBL/GenBank/DDBJ whole genome shotgun (WGS) entry which is preliminary data.</text>
</comment>
<sequence length="384" mass="41398">MTMTASAPQRGNLRLGEVYLVPAADGGLTMRTPRRSAVLRGRLVSEVFPRLLPLLDGTRDFEGVLTELASDGEFPNLEASLRQLLDMGVVEFAEPAAELEGVPSQLLPKLRGQDRFMRQHGGDDGTTARIASGSVLLAGEGPLMPDVAVGLAASGVRRIVVAARRTVGAVDVGQSTHIGPTDLDRSMGEVVAAVLKRNDLPTLVEPAPFPESKLGWQQLLGDIDVAVVVQDAPVVSLPWMDEFNRATIAAGTPWTTGALLQRANVHVGPSVIPGQTACWKCFEFRFKSNLSSVVRYEEFQDYVASLERYVEHGSLPSVTAFTGAMVALEGVRLLAAGDVFVRTAGSLLAFDLWELRLETHPVLKLPRCPHCSTVSSVPQERTWS</sequence>
<dbReference type="InterPro" id="IPR035985">
    <property type="entry name" value="Ubiquitin-activating_enz"/>
</dbReference>
<dbReference type="Gene3D" id="3.90.930.60">
    <property type="match status" value="1"/>
</dbReference>
<dbReference type="EMBL" id="JADJIB010000001">
    <property type="protein sequence ID" value="MBK7272076.1"/>
    <property type="molecule type" value="Genomic_DNA"/>
</dbReference>
<dbReference type="Proteomes" id="UP000718281">
    <property type="component" value="Unassembled WGS sequence"/>
</dbReference>
<protein>
    <submittedName>
        <fullName evidence="3">TOMM leader peptide-binding protein</fullName>
    </submittedName>
</protein>
<dbReference type="NCBIfam" id="TIGR03882">
    <property type="entry name" value="cyclo_dehyd_2"/>
    <property type="match status" value="1"/>
</dbReference>
<name>A0A935IN23_9MICO</name>
<evidence type="ECO:0000259" key="1">
    <source>
        <dbReference type="Pfam" id="PF00899"/>
    </source>
</evidence>
<proteinExistence type="predicted"/>
<evidence type="ECO:0000313" key="3">
    <source>
        <dbReference type="EMBL" id="MBK7272076.1"/>
    </source>
</evidence>
<dbReference type="InterPro" id="IPR022291">
    <property type="entry name" value="Bacteriocin_synth_cyclodeHase"/>
</dbReference>
<dbReference type="AlphaFoldDB" id="A0A935IN23"/>
<dbReference type="SUPFAM" id="SSF69572">
    <property type="entry name" value="Activating enzymes of the ubiquitin-like proteins"/>
    <property type="match status" value="1"/>
</dbReference>
<evidence type="ECO:0000313" key="4">
    <source>
        <dbReference type="Proteomes" id="UP000718281"/>
    </source>
</evidence>
<dbReference type="Pfam" id="PF00899">
    <property type="entry name" value="ThiF"/>
    <property type="match status" value="1"/>
</dbReference>
<dbReference type="Gene3D" id="3.40.50.720">
    <property type="entry name" value="NAD(P)-binding Rossmann-like Domain"/>
    <property type="match status" value="1"/>
</dbReference>
<dbReference type="EMBL" id="JADIXZ010000004">
    <property type="protein sequence ID" value="MBK6301375.1"/>
    <property type="molecule type" value="Genomic_DNA"/>
</dbReference>
<feature type="domain" description="THIF-type NAD/FAD binding fold" evidence="1">
    <location>
        <begin position="125"/>
        <end position="368"/>
    </location>
</feature>
<dbReference type="Proteomes" id="UP000726105">
    <property type="component" value="Unassembled WGS sequence"/>
</dbReference>
<dbReference type="GO" id="GO:0008641">
    <property type="term" value="F:ubiquitin-like modifier activating enzyme activity"/>
    <property type="evidence" value="ECO:0007669"/>
    <property type="project" value="InterPro"/>
</dbReference>
<gene>
    <name evidence="2" type="ORF">IPF40_10115</name>
    <name evidence="3" type="ORF">IPI13_02575</name>
</gene>